<dbReference type="Proteomes" id="UP001597045">
    <property type="component" value="Unassembled WGS sequence"/>
</dbReference>
<reference evidence="2" key="1">
    <citation type="journal article" date="2019" name="Int. J. Syst. Evol. Microbiol.">
        <title>The Global Catalogue of Microorganisms (GCM) 10K type strain sequencing project: providing services to taxonomists for standard genome sequencing and annotation.</title>
        <authorList>
            <consortium name="The Broad Institute Genomics Platform"/>
            <consortium name="The Broad Institute Genome Sequencing Center for Infectious Disease"/>
            <person name="Wu L."/>
            <person name="Ma J."/>
        </authorList>
    </citation>
    <scope>NUCLEOTIDE SEQUENCE [LARGE SCALE GENOMIC DNA]</scope>
    <source>
        <strain evidence="2">JCM 31486</strain>
    </source>
</reference>
<proteinExistence type="predicted"/>
<feature type="non-terminal residue" evidence="1">
    <location>
        <position position="1"/>
    </location>
</feature>
<sequence>VATASNDGAKAKTAADADAQSNTVEDFNYPGADDIFASRGIRLKRGDGHIMLADCGTTGAIQVKSRVTNGDTCFRAIGTSGYLTLEIPSVYLIFGGDHNTKATLTPPGGVSKTYDVPAGLWKPVGEADTGTAATLMEIRIA</sequence>
<evidence type="ECO:0000313" key="2">
    <source>
        <dbReference type="Proteomes" id="UP001597045"/>
    </source>
</evidence>
<evidence type="ECO:0000313" key="1">
    <source>
        <dbReference type="EMBL" id="MFD1045545.1"/>
    </source>
</evidence>
<comment type="caution">
    <text evidence="1">The sequence shown here is derived from an EMBL/GenBank/DDBJ whole genome shotgun (WGS) entry which is preliminary data.</text>
</comment>
<accession>A0ABW3M6M5</accession>
<keyword evidence="2" id="KW-1185">Reference proteome</keyword>
<dbReference type="EMBL" id="JBHTIS010000334">
    <property type="protein sequence ID" value="MFD1045545.1"/>
    <property type="molecule type" value="Genomic_DNA"/>
</dbReference>
<protein>
    <submittedName>
        <fullName evidence="1">Uncharacterized protein</fullName>
    </submittedName>
</protein>
<gene>
    <name evidence="1" type="ORF">ACFQ1S_08125</name>
</gene>
<name>A0ABW3M6M5_9PSEU</name>
<organism evidence="1 2">
    <name type="scientific">Kibdelosporangium lantanae</name>
    <dbReference type="NCBI Taxonomy" id="1497396"/>
    <lineage>
        <taxon>Bacteria</taxon>
        <taxon>Bacillati</taxon>
        <taxon>Actinomycetota</taxon>
        <taxon>Actinomycetes</taxon>
        <taxon>Pseudonocardiales</taxon>
        <taxon>Pseudonocardiaceae</taxon>
        <taxon>Kibdelosporangium</taxon>
    </lineage>
</organism>